<protein>
    <recommendedName>
        <fullName evidence="2">Tyrosinase copper-binding domain-containing protein</fullName>
    </recommendedName>
</protein>
<dbReference type="GO" id="GO:0016491">
    <property type="term" value="F:oxidoreductase activity"/>
    <property type="evidence" value="ECO:0007669"/>
    <property type="project" value="InterPro"/>
</dbReference>
<feature type="chain" id="PRO_5024970482" description="Tyrosinase copper-binding domain-containing protein" evidence="1">
    <location>
        <begin position="33"/>
        <end position="252"/>
    </location>
</feature>
<sequence length="252" mass="28192">MFQTRPSSSIKTTIALTAAAVLGLAPTTLTSCKNPGVRKSALGYDERADYINFILCLMNPEMSLRRREHMDPKAAGMSLLLMWRRCSLPMLWALSFPWHCWYTRVHESLLRNGCVVDGAFANLKMKLTTELTRTTDICLTRAFNQTQSGSVLQDIVDICIEINGYWQMWAVGGTIEHVSFSVFDPILDPILVLHHTNLDRLWTQWQFRNTSRLTAMGGPIIAPATLFGEAQSSSLGVGTFLPYFGDHGNTTT</sequence>
<evidence type="ECO:0000256" key="1">
    <source>
        <dbReference type="SAM" id="SignalP"/>
    </source>
</evidence>
<dbReference type="Gene3D" id="1.10.1280.10">
    <property type="entry name" value="Di-copper center containing domain from catechol oxidase"/>
    <property type="match status" value="1"/>
</dbReference>
<name>A0A5N6U111_ASPAV</name>
<gene>
    <name evidence="3" type="ORF">BDV25DRAFT_128148</name>
</gene>
<evidence type="ECO:0000313" key="3">
    <source>
        <dbReference type="EMBL" id="KAE8152254.1"/>
    </source>
</evidence>
<dbReference type="PROSITE" id="PS51257">
    <property type="entry name" value="PROKAR_LIPOPROTEIN"/>
    <property type="match status" value="1"/>
</dbReference>
<keyword evidence="1" id="KW-0732">Signal</keyword>
<feature type="domain" description="Tyrosinase copper-binding" evidence="2">
    <location>
        <begin position="170"/>
        <end position="206"/>
    </location>
</feature>
<organism evidence="3 4">
    <name type="scientific">Aspergillus avenaceus</name>
    <dbReference type="NCBI Taxonomy" id="36643"/>
    <lineage>
        <taxon>Eukaryota</taxon>
        <taxon>Fungi</taxon>
        <taxon>Dikarya</taxon>
        <taxon>Ascomycota</taxon>
        <taxon>Pezizomycotina</taxon>
        <taxon>Eurotiomycetes</taxon>
        <taxon>Eurotiomycetidae</taxon>
        <taxon>Eurotiales</taxon>
        <taxon>Aspergillaceae</taxon>
        <taxon>Aspergillus</taxon>
        <taxon>Aspergillus subgen. Circumdati</taxon>
    </lineage>
</organism>
<keyword evidence="4" id="KW-1185">Reference proteome</keyword>
<proteinExistence type="predicted"/>
<dbReference type="InterPro" id="IPR002227">
    <property type="entry name" value="Tyrosinase_Cu-bd"/>
</dbReference>
<dbReference type="AlphaFoldDB" id="A0A5N6U111"/>
<dbReference type="OrthoDB" id="6132182at2759"/>
<accession>A0A5N6U111</accession>
<dbReference type="SUPFAM" id="SSF48056">
    <property type="entry name" value="Di-copper centre-containing domain"/>
    <property type="match status" value="1"/>
</dbReference>
<evidence type="ECO:0000259" key="2">
    <source>
        <dbReference type="Pfam" id="PF00264"/>
    </source>
</evidence>
<dbReference type="EMBL" id="ML742056">
    <property type="protein sequence ID" value="KAE8152254.1"/>
    <property type="molecule type" value="Genomic_DNA"/>
</dbReference>
<dbReference type="Proteomes" id="UP000325780">
    <property type="component" value="Unassembled WGS sequence"/>
</dbReference>
<feature type="signal peptide" evidence="1">
    <location>
        <begin position="1"/>
        <end position="32"/>
    </location>
</feature>
<dbReference type="InterPro" id="IPR008922">
    <property type="entry name" value="Di-copper_centre_dom_sf"/>
</dbReference>
<dbReference type="Pfam" id="PF00264">
    <property type="entry name" value="Tyrosinase"/>
    <property type="match status" value="1"/>
</dbReference>
<evidence type="ECO:0000313" key="4">
    <source>
        <dbReference type="Proteomes" id="UP000325780"/>
    </source>
</evidence>
<reference evidence="3 4" key="1">
    <citation type="submission" date="2019-04" db="EMBL/GenBank/DDBJ databases">
        <title>Friends and foes A comparative genomics study of 23 Aspergillus species from section Flavi.</title>
        <authorList>
            <consortium name="DOE Joint Genome Institute"/>
            <person name="Kjaerbolling I."/>
            <person name="Vesth T."/>
            <person name="Frisvad J.C."/>
            <person name="Nybo J.L."/>
            <person name="Theobald S."/>
            <person name="Kildgaard S."/>
            <person name="Isbrandt T."/>
            <person name="Kuo A."/>
            <person name="Sato A."/>
            <person name="Lyhne E.K."/>
            <person name="Kogle M.E."/>
            <person name="Wiebenga A."/>
            <person name="Kun R.S."/>
            <person name="Lubbers R.J."/>
            <person name="Makela M.R."/>
            <person name="Barry K."/>
            <person name="Chovatia M."/>
            <person name="Clum A."/>
            <person name="Daum C."/>
            <person name="Haridas S."/>
            <person name="He G."/>
            <person name="LaButti K."/>
            <person name="Lipzen A."/>
            <person name="Mondo S."/>
            <person name="Riley R."/>
            <person name="Salamov A."/>
            <person name="Simmons B.A."/>
            <person name="Magnuson J.K."/>
            <person name="Henrissat B."/>
            <person name="Mortensen U.H."/>
            <person name="Larsen T.O."/>
            <person name="Devries R.P."/>
            <person name="Grigoriev I.V."/>
            <person name="Machida M."/>
            <person name="Baker S.E."/>
            <person name="Andersen M.R."/>
        </authorList>
    </citation>
    <scope>NUCLEOTIDE SEQUENCE [LARGE SCALE GENOMIC DNA]</scope>
    <source>
        <strain evidence="3 4">IBT 18842</strain>
    </source>
</reference>